<dbReference type="InterPro" id="IPR007016">
    <property type="entry name" value="O-antigen_ligase-rel_domated"/>
</dbReference>
<gene>
    <name evidence="7" type="ORF">EZM97_22395</name>
</gene>
<proteinExistence type="predicted"/>
<dbReference type="PANTHER" id="PTHR37422:SF13">
    <property type="entry name" value="LIPOPOLYSACCHARIDE BIOSYNTHESIS PROTEIN PA4999-RELATED"/>
    <property type="match status" value="1"/>
</dbReference>
<organism evidence="7 8">
    <name type="scientific">Dyella soli</name>
    <dbReference type="NCBI Taxonomy" id="522319"/>
    <lineage>
        <taxon>Bacteria</taxon>
        <taxon>Pseudomonadati</taxon>
        <taxon>Pseudomonadota</taxon>
        <taxon>Gammaproteobacteria</taxon>
        <taxon>Lysobacterales</taxon>
        <taxon>Rhodanobacteraceae</taxon>
        <taxon>Dyella</taxon>
    </lineage>
</organism>
<accession>A0A4R0YSS5</accession>
<feature type="transmembrane region" description="Helical" evidence="5">
    <location>
        <begin position="137"/>
        <end position="159"/>
    </location>
</feature>
<feature type="transmembrane region" description="Helical" evidence="5">
    <location>
        <begin position="349"/>
        <end position="369"/>
    </location>
</feature>
<keyword evidence="4 5" id="KW-0472">Membrane</keyword>
<feature type="transmembrane region" description="Helical" evidence="5">
    <location>
        <begin position="243"/>
        <end position="262"/>
    </location>
</feature>
<feature type="transmembrane region" description="Helical" evidence="5">
    <location>
        <begin position="375"/>
        <end position="393"/>
    </location>
</feature>
<protein>
    <submittedName>
        <fullName evidence="7">O-antigen ligase family protein</fullName>
    </submittedName>
</protein>
<reference evidence="7 8" key="1">
    <citation type="submission" date="2019-02" db="EMBL/GenBank/DDBJ databases">
        <title>Dyella amyloliquefaciens sp. nov., isolated from forest soil.</title>
        <authorList>
            <person name="Gao Z.-H."/>
            <person name="Qiu L.-H."/>
        </authorList>
    </citation>
    <scope>NUCLEOTIDE SEQUENCE [LARGE SCALE GENOMIC DNA]</scope>
    <source>
        <strain evidence="7 8">KACC 12747</strain>
    </source>
</reference>
<dbReference type="AlphaFoldDB" id="A0A4R0YSS5"/>
<evidence type="ECO:0000256" key="4">
    <source>
        <dbReference type="ARBA" id="ARBA00023136"/>
    </source>
</evidence>
<name>A0A4R0YSS5_9GAMM</name>
<evidence type="ECO:0000256" key="3">
    <source>
        <dbReference type="ARBA" id="ARBA00022989"/>
    </source>
</evidence>
<evidence type="ECO:0000256" key="5">
    <source>
        <dbReference type="SAM" id="Phobius"/>
    </source>
</evidence>
<comment type="caution">
    <text evidence="7">The sequence shown here is derived from an EMBL/GenBank/DDBJ whole genome shotgun (WGS) entry which is preliminary data.</text>
</comment>
<evidence type="ECO:0000256" key="2">
    <source>
        <dbReference type="ARBA" id="ARBA00022692"/>
    </source>
</evidence>
<dbReference type="Pfam" id="PF04932">
    <property type="entry name" value="Wzy_C"/>
    <property type="match status" value="1"/>
</dbReference>
<comment type="subcellular location">
    <subcellularLocation>
        <location evidence="1">Membrane</location>
        <topology evidence="1">Multi-pass membrane protein</topology>
    </subcellularLocation>
</comment>
<evidence type="ECO:0000313" key="8">
    <source>
        <dbReference type="Proteomes" id="UP000291822"/>
    </source>
</evidence>
<dbReference type="InterPro" id="IPR051533">
    <property type="entry name" value="WaaL-like"/>
</dbReference>
<keyword evidence="7" id="KW-0436">Ligase</keyword>
<feature type="transmembrane region" description="Helical" evidence="5">
    <location>
        <begin position="81"/>
        <end position="102"/>
    </location>
</feature>
<evidence type="ECO:0000256" key="1">
    <source>
        <dbReference type="ARBA" id="ARBA00004141"/>
    </source>
</evidence>
<feature type="transmembrane region" description="Helical" evidence="5">
    <location>
        <begin position="200"/>
        <end position="215"/>
    </location>
</feature>
<evidence type="ECO:0000313" key="7">
    <source>
        <dbReference type="EMBL" id="TCI08992.1"/>
    </source>
</evidence>
<feature type="transmembrane region" description="Helical" evidence="5">
    <location>
        <begin position="165"/>
        <end position="188"/>
    </location>
</feature>
<dbReference type="Proteomes" id="UP000291822">
    <property type="component" value="Unassembled WGS sequence"/>
</dbReference>
<sequence length="403" mass="45062">MERRATPLNANVEPRSREIGRWIVGVGIAWMMLGMAIMPAGASFNPGKAYQASLILLLYLPALVLAFSARARVWRQLWPLPAFRVFLLLLAWAMASLVWGTLSRPGDGVGRMLSVLAFVLGWHGFAADEASRIRTLLLAVGVGLAACAGFYCVSFLIAPGVDNRIVGGGTIATSNYAAAMMGAVALWLSQLDLRERRWCVLRYAAMAVLFVFVGLTQTRNVWLALCVTVMLMPLWRSERRYRWFAAGVLASIALALLWRSSWLMERGMSLRPELFAQSLHLIAQRPWLGLGEGVHFTLMVYGQPYTHTHNLLTQMTVELGIPGLLLTVAMWLMVAWQGWRHRGLMQGRVVLAIWVYASVVLQFDMPQMLDSPRPTWLLVWMPFALALGLAWRARWQGQATPLQ</sequence>
<dbReference type="GO" id="GO:0016874">
    <property type="term" value="F:ligase activity"/>
    <property type="evidence" value="ECO:0007669"/>
    <property type="project" value="UniProtKB-KW"/>
</dbReference>
<evidence type="ECO:0000259" key="6">
    <source>
        <dbReference type="Pfam" id="PF04932"/>
    </source>
</evidence>
<feature type="transmembrane region" description="Helical" evidence="5">
    <location>
        <begin position="50"/>
        <end position="69"/>
    </location>
</feature>
<dbReference type="PANTHER" id="PTHR37422">
    <property type="entry name" value="TEICHURONIC ACID BIOSYNTHESIS PROTEIN TUAE"/>
    <property type="match status" value="1"/>
</dbReference>
<feature type="transmembrane region" description="Helical" evidence="5">
    <location>
        <begin position="319"/>
        <end position="337"/>
    </location>
</feature>
<feature type="transmembrane region" description="Helical" evidence="5">
    <location>
        <begin position="108"/>
        <end position="125"/>
    </location>
</feature>
<dbReference type="GO" id="GO:0016020">
    <property type="term" value="C:membrane"/>
    <property type="evidence" value="ECO:0007669"/>
    <property type="project" value="UniProtKB-SubCell"/>
</dbReference>
<dbReference type="EMBL" id="SJTG01000003">
    <property type="protein sequence ID" value="TCI08992.1"/>
    <property type="molecule type" value="Genomic_DNA"/>
</dbReference>
<keyword evidence="2 5" id="KW-0812">Transmembrane</keyword>
<feature type="domain" description="O-antigen ligase-related" evidence="6">
    <location>
        <begin position="204"/>
        <end position="327"/>
    </location>
</feature>
<keyword evidence="8" id="KW-1185">Reference proteome</keyword>
<keyword evidence="3 5" id="KW-1133">Transmembrane helix</keyword>
<feature type="transmembrane region" description="Helical" evidence="5">
    <location>
        <begin position="21"/>
        <end position="44"/>
    </location>
</feature>